<sequence>MDLRDRQGNTAFGKDAAAAGPSEIIQMLMPMNNGQFPSTKGGGRVTPLYSAVLFGHSAVALALYNGNRQNLSDDEKKWLFFTSINNQIFDLALKLIHDYGILQLHCARDGTTSETALHVLARKPSAFASQGIWKRLINSSKQLKSLNGRKIIPIDI</sequence>
<reference evidence="2" key="1">
    <citation type="submission" date="2016-06" db="EMBL/GenBank/DDBJ databases">
        <title>Parallel loss of symbiosis genes in relatives of nitrogen-fixing non-legume Parasponia.</title>
        <authorList>
            <person name="Van Velzen R."/>
            <person name="Holmer R."/>
            <person name="Bu F."/>
            <person name="Rutten L."/>
            <person name="Van Zeijl A."/>
            <person name="Liu W."/>
            <person name="Santuari L."/>
            <person name="Cao Q."/>
            <person name="Sharma T."/>
            <person name="Shen D."/>
            <person name="Roswanjaya Y."/>
            <person name="Wardhani T."/>
            <person name="Kalhor M.S."/>
            <person name="Jansen J."/>
            <person name="Van den Hoogen J."/>
            <person name="Gungor B."/>
            <person name="Hartog M."/>
            <person name="Hontelez J."/>
            <person name="Verver J."/>
            <person name="Yang W.-C."/>
            <person name="Schijlen E."/>
            <person name="Repin R."/>
            <person name="Schilthuizen M."/>
            <person name="Schranz E."/>
            <person name="Heidstra R."/>
            <person name="Miyata K."/>
            <person name="Fedorova E."/>
            <person name="Kohlen W."/>
            <person name="Bisseling T."/>
            <person name="Smit S."/>
            <person name="Geurts R."/>
        </authorList>
    </citation>
    <scope>NUCLEOTIDE SEQUENCE [LARGE SCALE GENOMIC DNA]</scope>
    <source>
        <strain evidence="2">cv. RG33-2</strain>
    </source>
</reference>
<dbReference type="Proteomes" id="UP000237000">
    <property type="component" value="Unassembled WGS sequence"/>
</dbReference>
<dbReference type="InParanoid" id="A0A2P5G236"/>
<dbReference type="SUPFAM" id="SSF48403">
    <property type="entry name" value="Ankyrin repeat"/>
    <property type="match status" value="1"/>
</dbReference>
<comment type="caution">
    <text evidence="1">The sequence shown here is derived from an EMBL/GenBank/DDBJ whole genome shotgun (WGS) entry which is preliminary data.</text>
</comment>
<dbReference type="OrthoDB" id="1921232at2759"/>
<dbReference type="STRING" id="63057.A0A2P5G236"/>
<name>A0A2P5G236_TREOI</name>
<protein>
    <submittedName>
        <fullName evidence="1">Ankyrin repeat-containing domain containing protein</fullName>
    </submittedName>
</protein>
<evidence type="ECO:0000313" key="2">
    <source>
        <dbReference type="Proteomes" id="UP000237000"/>
    </source>
</evidence>
<keyword evidence="2" id="KW-1185">Reference proteome</keyword>
<accession>A0A2P5G236</accession>
<dbReference type="EMBL" id="JXTC01000001">
    <property type="protein sequence ID" value="POO04124.1"/>
    <property type="molecule type" value="Genomic_DNA"/>
</dbReference>
<dbReference type="InterPro" id="IPR036770">
    <property type="entry name" value="Ankyrin_rpt-contain_sf"/>
</dbReference>
<proteinExistence type="predicted"/>
<organism evidence="1 2">
    <name type="scientific">Trema orientale</name>
    <name type="common">Charcoal tree</name>
    <name type="synonym">Celtis orientalis</name>
    <dbReference type="NCBI Taxonomy" id="63057"/>
    <lineage>
        <taxon>Eukaryota</taxon>
        <taxon>Viridiplantae</taxon>
        <taxon>Streptophyta</taxon>
        <taxon>Embryophyta</taxon>
        <taxon>Tracheophyta</taxon>
        <taxon>Spermatophyta</taxon>
        <taxon>Magnoliopsida</taxon>
        <taxon>eudicotyledons</taxon>
        <taxon>Gunneridae</taxon>
        <taxon>Pentapetalae</taxon>
        <taxon>rosids</taxon>
        <taxon>fabids</taxon>
        <taxon>Rosales</taxon>
        <taxon>Cannabaceae</taxon>
        <taxon>Trema</taxon>
    </lineage>
</organism>
<evidence type="ECO:0000313" key="1">
    <source>
        <dbReference type="EMBL" id="POO04124.1"/>
    </source>
</evidence>
<dbReference type="Gene3D" id="1.25.40.20">
    <property type="entry name" value="Ankyrin repeat-containing domain"/>
    <property type="match status" value="1"/>
</dbReference>
<gene>
    <name evidence="1" type="ORF">TorRG33x02_004280</name>
</gene>
<dbReference type="AlphaFoldDB" id="A0A2P5G236"/>